<protein>
    <submittedName>
        <fullName evidence="1">Uncharacterized protein</fullName>
    </submittedName>
</protein>
<name>A0A645HWS1_9ZZZZ</name>
<evidence type="ECO:0000313" key="1">
    <source>
        <dbReference type="EMBL" id="MPN43036.1"/>
    </source>
</evidence>
<comment type="caution">
    <text evidence="1">The sequence shown here is derived from an EMBL/GenBank/DDBJ whole genome shotgun (WGS) entry which is preliminary data.</text>
</comment>
<gene>
    <name evidence="1" type="ORF">SDC9_190595</name>
</gene>
<reference evidence="1" key="1">
    <citation type="submission" date="2019-08" db="EMBL/GenBank/DDBJ databases">
        <authorList>
            <person name="Kucharzyk K."/>
            <person name="Murdoch R.W."/>
            <person name="Higgins S."/>
            <person name="Loffler F."/>
        </authorList>
    </citation>
    <scope>NUCLEOTIDE SEQUENCE</scope>
</reference>
<organism evidence="1">
    <name type="scientific">bioreactor metagenome</name>
    <dbReference type="NCBI Taxonomy" id="1076179"/>
    <lineage>
        <taxon>unclassified sequences</taxon>
        <taxon>metagenomes</taxon>
        <taxon>ecological metagenomes</taxon>
    </lineage>
</organism>
<proteinExistence type="predicted"/>
<dbReference type="EMBL" id="VSSQ01101179">
    <property type="protein sequence ID" value="MPN43036.1"/>
    <property type="molecule type" value="Genomic_DNA"/>
</dbReference>
<sequence length="47" mass="5276">MEFLENSRGMNSHIKGLLVLKTGHIKIKTVMEIMDIGLPLLILTPET</sequence>
<dbReference type="AlphaFoldDB" id="A0A645HWS1"/>
<accession>A0A645HWS1</accession>